<dbReference type="GO" id="GO:0046656">
    <property type="term" value="P:folic acid biosynthetic process"/>
    <property type="evidence" value="ECO:0007669"/>
    <property type="project" value="UniProtKB-KW"/>
</dbReference>
<dbReference type="GO" id="GO:0016301">
    <property type="term" value="F:kinase activity"/>
    <property type="evidence" value="ECO:0007669"/>
    <property type="project" value="UniProtKB-KW"/>
</dbReference>
<evidence type="ECO:0000256" key="1">
    <source>
        <dbReference type="ARBA" id="ARBA00000198"/>
    </source>
</evidence>
<keyword evidence="8" id="KW-0289">Folate biosynthesis</keyword>
<dbReference type="Gene3D" id="3.30.70.560">
    <property type="entry name" value="7,8-Dihydro-6-hydroxymethylpterin-pyrophosphokinase HPPK"/>
    <property type="match status" value="1"/>
</dbReference>
<keyword evidence="5" id="KW-0547">Nucleotide-binding</keyword>
<dbReference type="EC" id="2.7.6.3" evidence="3"/>
<evidence type="ECO:0000313" key="11">
    <source>
        <dbReference type="EMBL" id="PTL71756.1"/>
    </source>
</evidence>
<organism evidence="11 12">
    <name type="scientific">Rathayibacter caricis DSM 15933</name>
    <dbReference type="NCBI Taxonomy" id="1328867"/>
    <lineage>
        <taxon>Bacteria</taxon>
        <taxon>Bacillati</taxon>
        <taxon>Actinomycetota</taxon>
        <taxon>Actinomycetes</taxon>
        <taxon>Micrococcales</taxon>
        <taxon>Microbacteriaceae</taxon>
        <taxon>Rathayibacter</taxon>
    </lineage>
</organism>
<feature type="compositionally biased region" description="Low complexity" evidence="9">
    <location>
        <begin position="182"/>
        <end position="195"/>
    </location>
</feature>
<gene>
    <name evidence="11" type="primary">folK</name>
    <name evidence="11" type="ORF">C1I63_02105</name>
</gene>
<evidence type="ECO:0000256" key="8">
    <source>
        <dbReference type="ARBA" id="ARBA00022909"/>
    </source>
</evidence>
<dbReference type="Proteomes" id="UP000241085">
    <property type="component" value="Unassembled WGS sequence"/>
</dbReference>
<dbReference type="PANTHER" id="PTHR43071:SF1">
    <property type="entry name" value="2-AMINO-4-HYDROXY-6-HYDROXYMETHYLDIHYDROPTERIDINE PYROPHOSPHOKINASE"/>
    <property type="match status" value="1"/>
</dbReference>
<evidence type="ECO:0000259" key="10">
    <source>
        <dbReference type="Pfam" id="PF01288"/>
    </source>
</evidence>
<evidence type="ECO:0000256" key="5">
    <source>
        <dbReference type="ARBA" id="ARBA00022741"/>
    </source>
</evidence>
<dbReference type="RefSeq" id="WP_107573586.1">
    <property type="nucleotide sequence ID" value="NZ_PZPL01000001.1"/>
</dbReference>
<dbReference type="InterPro" id="IPR035907">
    <property type="entry name" value="Hppk_sf"/>
</dbReference>
<dbReference type="NCBIfam" id="TIGR01498">
    <property type="entry name" value="folK"/>
    <property type="match status" value="1"/>
</dbReference>
<evidence type="ECO:0000256" key="2">
    <source>
        <dbReference type="ARBA" id="ARBA00005051"/>
    </source>
</evidence>
<proteinExistence type="predicted"/>
<dbReference type="GO" id="GO:0046654">
    <property type="term" value="P:tetrahydrofolate biosynthetic process"/>
    <property type="evidence" value="ECO:0007669"/>
    <property type="project" value="UniProtKB-UniPathway"/>
</dbReference>
<name>A0A2T4UQF5_9MICO</name>
<dbReference type="EMBL" id="PZPL01000001">
    <property type="protein sequence ID" value="PTL71756.1"/>
    <property type="molecule type" value="Genomic_DNA"/>
</dbReference>
<dbReference type="GO" id="GO:0005524">
    <property type="term" value="F:ATP binding"/>
    <property type="evidence" value="ECO:0007669"/>
    <property type="project" value="UniProtKB-KW"/>
</dbReference>
<keyword evidence="7" id="KW-0067">ATP-binding</keyword>
<keyword evidence="4" id="KW-0808">Transferase</keyword>
<evidence type="ECO:0000256" key="9">
    <source>
        <dbReference type="SAM" id="MobiDB-lite"/>
    </source>
</evidence>
<comment type="catalytic activity">
    <reaction evidence="1">
        <text>6-hydroxymethyl-7,8-dihydropterin + ATP = (7,8-dihydropterin-6-yl)methyl diphosphate + AMP + H(+)</text>
        <dbReference type="Rhea" id="RHEA:11412"/>
        <dbReference type="ChEBI" id="CHEBI:15378"/>
        <dbReference type="ChEBI" id="CHEBI:30616"/>
        <dbReference type="ChEBI" id="CHEBI:44841"/>
        <dbReference type="ChEBI" id="CHEBI:72950"/>
        <dbReference type="ChEBI" id="CHEBI:456215"/>
        <dbReference type="EC" id="2.7.6.3"/>
    </reaction>
</comment>
<dbReference type="UniPathway" id="UPA00077">
    <property type="reaction ID" value="UER00155"/>
</dbReference>
<evidence type="ECO:0000313" key="12">
    <source>
        <dbReference type="Proteomes" id="UP000241085"/>
    </source>
</evidence>
<evidence type="ECO:0000256" key="6">
    <source>
        <dbReference type="ARBA" id="ARBA00022777"/>
    </source>
</evidence>
<dbReference type="Pfam" id="PF01288">
    <property type="entry name" value="HPPK"/>
    <property type="match status" value="1"/>
</dbReference>
<dbReference type="SUPFAM" id="SSF55083">
    <property type="entry name" value="6-hydroxymethyl-7,8-dihydropterin pyrophosphokinase, HPPK"/>
    <property type="match status" value="1"/>
</dbReference>
<evidence type="ECO:0000256" key="3">
    <source>
        <dbReference type="ARBA" id="ARBA00013253"/>
    </source>
</evidence>
<reference evidence="11 12" key="1">
    <citation type="submission" date="2018-03" db="EMBL/GenBank/DDBJ databases">
        <title>Bacteriophage NCPPB3778 and a type I-E CRISPR drive the evolution of the US Biological Select Agent, Rathayibacter toxicus.</title>
        <authorList>
            <person name="Davis E.W.II."/>
            <person name="Tabima J.F."/>
            <person name="Weisberg A.J."/>
            <person name="Dantas Lopes L."/>
            <person name="Wiseman M.S."/>
            <person name="Wiseman M.S."/>
            <person name="Pupko T."/>
            <person name="Belcher M.S."/>
            <person name="Sechler A.J."/>
            <person name="Tancos M.A."/>
            <person name="Schroeder B.K."/>
            <person name="Murray T.D."/>
            <person name="Luster D.G."/>
            <person name="Schneider W.L."/>
            <person name="Rogers E."/>
            <person name="Andreote F.D."/>
            <person name="Grunwald N.J."/>
            <person name="Putnam M.L."/>
            <person name="Chang J.H."/>
        </authorList>
    </citation>
    <scope>NUCLEOTIDE SEQUENCE [LARGE SCALE GENOMIC DNA]</scope>
    <source>
        <strain evidence="11 12">DSM 15933</strain>
    </source>
</reference>
<dbReference type="InterPro" id="IPR000550">
    <property type="entry name" value="Hppk"/>
</dbReference>
<keyword evidence="6 11" id="KW-0418">Kinase</keyword>
<accession>A0A2T4UQF5</accession>
<feature type="region of interest" description="Disordered" evidence="9">
    <location>
        <begin position="182"/>
        <end position="204"/>
    </location>
</feature>
<dbReference type="CDD" id="cd00483">
    <property type="entry name" value="HPPK"/>
    <property type="match status" value="1"/>
</dbReference>
<dbReference type="AlphaFoldDB" id="A0A2T4UQF5"/>
<keyword evidence="12" id="KW-1185">Reference proteome</keyword>
<dbReference type="PANTHER" id="PTHR43071">
    <property type="entry name" value="2-AMINO-4-HYDROXY-6-HYDROXYMETHYLDIHYDROPTERIDINE PYROPHOSPHOKINASE"/>
    <property type="match status" value="1"/>
</dbReference>
<feature type="domain" description="7,8-dihydro-6-hydroxymethylpterin-pyrophosphokinase" evidence="10">
    <location>
        <begin position="15"/>
        <end position="150"/>
    </location>
</feature>
<dbReference type="GO" id="GO:0003848">
    <property type="term" value="F:2-amino-4-hydroxy-6-hydroxymethyldihydropteridine diphosphokinase activity"/>
    <property type="evidence" value="ECO:0007669"/>
    <property type="project" value="UniProtKB-EC"/>
</dbReference>
<evidence type="ECO:0000256" key="7">
    <source>
        <dbReference type="ARBA" id="ARBA00022840"/>
    </source>
</evidence>
<comment type="caution">
    <text evidence="11">The sequence shown here is derived from an EMBL/GenBank/DDBJ whole genome shotgun (WGS) entry which is preliminary data.</text>
</comment>
<sequence>MRPRQERILPERRVVLALGSNLGDRLAHLEEAVRALATTPGLRVHAVSKVVETPAWKLDGVDHDAPGYLNAVVTGSTTLDPEDLLAATSAIERACGRLRGEGEERWGDRTLDIDLIAVGAVVRDDPHLTLPHPRAAERAFVLEPWLDVEPDAVLPGHGSVAQLRALASDPVHPWPGAIAWRGARAASAPTSTAPGTPDPESSTP</sequence>
<protein>
    <recommendedName>
        <fullName evidence="3">2-amino-4-hydroxy-6-hydroxymethyldihydropteridine diphosphokinase</fullName>
        <ecNumber evidence="3">2.7.6.3</ecNumber>
    </recommendedName>
</protein>
<comment type="pathway">
    <text evidence="2">Cofactor biosynthesis; tetrahydrofolate biosynthesis; 2-amino-4-hydroxy-6-hydroxymethyl-7,8-dihydropteridine diphosphate from 7,8-dihydroneopterin triphosphate: step 4/4.</text>
</comment>
<evidence type="ECO:0000256" key="4">
    <source>
        <dbReference type="ARBA" id="ARBA00022679"/>
    </source>
</evidence>